<dbReference type="AlphaFoldDB" id="A0AAV2AWZ3"/>
<dbReference type="GO" id="GO:0007602">
    <property type="term" value="P:phototransduction"/>
    <property type="evidence" value="ECO:0007669"/>
    <property type="project" value="UniProtKB-KW"/>
</dbReference>
<evidence type="ECO:0000256" key="16">
    <source>
        <dbReference type="SAM" id="Phobius"/>
    </source>
</evidence>
<evidence type="ECO:0000256" key="4">
    <source>
        <dbReference type="ARBA" id="ARBA00022606"/>
    </source>
</evidence>
<dbReference type="PANTHER" id="PTHR24240">
    <property type="entry name" value="OPSIN"/>
    <property type="match status" value="1"/>
</dbReference>
<evidence type="ECO:0000256" key="9">
    <source>
        <dbReference type="ARBA" id="ARBA00023040"/>
    </source>
</evidence>
<dbReference type="Gene3D" id="1.20.1070.10">
    <property type="entry name" value="Rhodopsin 7-helix transmembrane proteins"/>
    <property type="match status" value="1"/>
</dbReference>
<evidence type="ECO:0000256" key="3">
    <source>
        <dbReference type="ARBA" id="ARBA00022543"/>
    </source>
</evidence>
<dbReference type="PROSITE" id="PS50262">
    <property type="entry name" value="G_PROTEIN_RECEP_F1_2"/>
    <property type="match status" value="1"/>
</dbReference>
<dbReference type="InterPro" id="IPR027430">
    <property type="entry name" value="Retinal_BS"/>
</dbReference>
<protein>
    <recommendedName>
        <fullName evidence="17">G-protein coupled receptors family 1 profile domain-containing protein</fullName>
    </recommendedName>
</protein>
<dbReference type="SUPFAM" id="SSF81321">
    <property type="entry name" value="Family A G protein-coupled receptor-like"/>
    <property type="match status" value="1"/>
</dbReference>
<feature type="domain" description="G-protein coupled receptors family 1 profile" evidence="17">
    <location>
        <begin position="47"/>
        <end position="314"/>
    </location>
</feature>
<sequence>MVESDPTGDPSAMTTDEPFSYPYYFPPSTHVIVGSYLVVVGLLGTVGNGLVLAMFLKFRGLITPTSLLLINLAVSDLGLIVLGFPFSASSSFAGSWLFGEGGCQWYAFMGFLFGSAHIGTLALLALDRYLIACRISLRGKLTYRRYCQMLSAIWGYAFFWAAMPLLGWGRKPLDYFYMFETRKRQYGMEPSVTTCTIDWQHNDSNYKSFILVYFVLGFMVPLVIITVCYFAIARRIRKNTVSKQRGVVHDQWTNERSITYMSFVLIVAFLIAWTPYAVLCLWTIFDHPNTVPPFLTLIPPLFAKASTVFNPFIYFFSNPKLRAGILATLCCCCKDVHVESIEMPDSPERVPANTDAT</sequence>
<comment type="subcellular location">
    <subcellularLocation>
        <location evidence="1">Membrane</location>
        <topology evidence="1">Multi-pass membrane protein</topology>
    </subcellularLocation>
</comment>
<keyword evidence="10 16" id="KW-0472">Membrane</keyword>
<keyword evidence="6" id="KW-0681">Retinal protein</keyword>
<dbReference type="Proteomes" id="UP001497382">
    <property type="component" value="Unassembled WGS sequence"/>
</dbReference>
<keyword evidence="13" id="KW-0325">Glycoprotein</keyword>
<comment type="similarity">
    <text evidence="2">Belongs to the G-protein coupled receptor 1 family.</text>
</comment>
<evidence type="ECO:0000256" key="12">
    <source>
        <dbReference type="ARBA" id="ARBA00023170"/>
    </source>
</evidence>
<evidence type="ECO:0000313" key="18">
    <source>
        <dbReference type="EMBL" id="CAL1288551.1"/>
    </source>
</evidence>
<evidence type="ECO:0000256" key="7">
    <source>
        <dbReference type="ARBA" id="ARBA00022989"/>
    </source>
</evidence>
<keyword evidence="14" id="KW-0807">Transducer</keyword>
<feature type="transmembrane region" description="Helical" evidence="16">
    <location>
        <begin position="106"/>
        <end position="126"/>
    </location>
</feature>
<keyword evidence="5 16" id="KW-0812">Transmembrane</keyword>
<evidence type="ECO:0000256" key="6">
    <source>
        <dbReference type="ARBA" id="ARBA00022925"/>
    </source>
</evidence>
<dbReference type="PROSITE" id="PS00238">
    <property type="entry name" value="OPSIN"/>
    <property type="match status" value="1"/>
</dbReference>
<dbReference type="GO" id="GO:0004930">
    <property type="term" value="F:G protein-coupled receptor activity"/>
    <property type="evidence" value="ECO:0007669"/>
    <property type="project" value="UniProtKB-KW"/>
</dbReference>
<dbReference type="Pfam" id="PF00001">
    <property type="entry name" value="7tm_1"/>
    <property type="match status" value="1"/>
</dbReference>
<evidence type="ECO:0000259" key="17">
    <source>
        <dbReference type="PROSITE" id="PS50262"/>
    </source>
</evidence>
<dbReference type="GO" id="GO:0009881">
    <property type="term" value="F:photoreceptor activity"/>
    <property type="evidence" value="ECO:0007669"/>
    <property type="project" value="UniProtKB-KW"/>
</dbReference>
<evidence type="ECO:0000256" key="13">
    <source>
        <dbReference type="ARBA" id="ARBA00023180"/>
    </source>
</evidence>
<feature type="transmembrane region" description="Helical" evidence="16">
    <location>
        <begin position="263"/>
        <end position="285"/>
    </location>
</feature>
<evidence type="ECO:0000256" key="8">
    <source>
        <dbReference type="ARBA" id="ARBA00022991"/>
    </source>
</evidence>
<reference evidence="18 19" key="1">
    <citation type="submission" date="2024-04" db="EMBL/GenBank/DDBJ databases">
        <authorList>
            <person name="Rising A."/>
            <person name="Reimegard J."/>
            <person name="Sonavane S."/>
            <person name="Akerstrom W."/>
            <person name="Nylinder S."/>
            <person name="Hedman E."/>
            <person name="Kallberg Y."/>
        </authorList>
    </citation>
    <scope>NUCLEOTIDE SEQUENCE [LARGE SCALE GENOMIC DNA]</scope>
</reference>
<feature type="transmembrane region" description="Helical" evidence="16">
    <location>
        <begin position="68"/>
        <end position="86"/>
    </location>
</feature>
<organism evidence="18 19">
    <name type="scientific">Larinioides sclopetarius</name>
    <dbReference type="NCBI Taxonomy" id="280406"/>
    <lineage>
        <taxon>Eukaryota</taxon>
        <taxon>Metazoa</taxon>
        <taxon>Ecdysozoa</taxon>
        <taxon>Arthropoda</taxon>
        <taxon>Chelicerata</taxon>
        <taxon>Arachnida</taxon>
        <taxon>Araneae</taxon>
        <taxon>Araneomorphae</taxon>
        <taxon>Entelegynae</taxon>
        <taxon>Araneoidea</taxon>
        <taxon>Araneidae</taxon>
        <taxon>Larinioides</taxon>
    </lineage>
</organism>
<dbReference type="EMBL" id="CAXIEN010000233">
    <property type="protein sequence ID" value="CAL1288551.1"/>
    <property type="molecule type" value="Genomic_DNA"/>
</dbReference>
<keyword evidence="9" id="KW-0297">G-protein coupled receptor</keyword>
<dbReference type="GO" id="GO:0007601">
    <property type="term" value="P:visual perception"/>
    <property type="evidence" value="ECO:0007669"/>
    <property type="project" value="UniProtKB-KW"/>
</dbReference>
<dbReference type="FunFam" id="1.20.1070.10:FF:000219">
    <property type="entry name" value="Opsin 5-like 2"/>
    <property type="match status" value="1"/>
</dbReference>
<evidence type="ECO:0000256" key="11">
    <source>
        <dbReference type="ARBA" id="ARBA00023157"/>
    </source>
</evidence>
<keyword evidence="11" id="KW-1015">Disulfide bond</keyword>
<keyword evidence="15" id="KW-0844">Vision</keyword>
<dbReference type="PRINTS" id="PR00237">
    <property type="entry name" value="GPCRRHODOPSN"/>
</dbReference>
<evidence type="ECO:0000256" key="1">
    <source>
        <dbReference type="ARBA" id="ARBA00004141"/>
    </source>
</evidence>
<name>A0AAV2AWZ3_9ARAC</name>
<evidence type="ECO:0000256" key="5">
    <source>
        <dbReference type="ARBA" id="ARBA00022692"/>
    </source>
</evidence>
<keyword evidence="8" id="KW-0157">Chromophore</keyword>
<comment type="caution">
    <text evidence="18">The sequence shown here is derived from an EMBL/GenBank/DDBJ whole genome shotgun (WGS) entry which is preliminary data.</text>
</comment>
<evidence type="ECO:0000256" key="10">
    <source>
        <dbReference type="ARBA" id="ARBA00023136"/>
    </source>
</evidence>
<keyword evidence="19" id="KW-1185">Reference proteome</keyword>
<keyword evidence="7 16" id="KW-1133">Transmembrane helix</keyword>
<proteinExistence type="inferred from homology"/>
<keyword evidence="4" id="KW-0716">Sensory transduction</keyword>
<dbReference type="InterPro" id="IPR017452">
    <property type="entry name" value="GPCR_Rhodpsn_7TM"/>
</dbReference>
<feature type="transmembrane region" description="Helical" evidence="16">
    <location>
        <begin position="31"/>
        <end position="56"/>
    </location>
</feature>
<feature type="transmembrane region" description="Helical" evidence="16">
    <location>
        <begin position="297"/>
        <end position="316"/>
    </location>
</feature>
<keyword evidence="3" id="KW-0600">Photoreceptor protein</keyword>
<evidence type="ECO:0000256" key="14">
    <source>
        <dbReference type="ARBA" id="ARBA00023224"/>
    </source>
</evidence>
<dbReference type="InterPro" id="IPR000276">
    <property type="entry name" value="GPCR_Rhodpsn"/>
</dbReference>
<keyword evidence="12" id="KW-0675">Receptor</keyword>
<feature type="transmembrane region" description="Helical" evidence="16">
    <location>
        <begin position="146"/>
        <end position="168"/>
    </location>
</feature>
<accession>A0AAV2AWZ3</accession>
<evidence type="ECO:0000256" key="2">
    <source>
        <dbReference type="ARBA" id="ARBA00010663"/>
    </source>
</evidence>
<dbReference type="InterPro" id="IPR050125">
    <property type="entry name" value="GPCR_opsins"/>
</dbReference>
<evidence type="ECO:0000313" key="19">
    <source>
        <dbReference type="Proteomes" id="UP001497382"/>
    </source>
</evidence>
<dbReference type="GO" id="GO:0016020">
    <property type="term" value="C:membrane"/>
    <property type="evidence" value="ECO:0007669"/>
    <property type="project" value="UniProtKB-SubCell"/>
</dbReference>
<evidence type="ECO:0000256" key="15">
    <source>
        <dbReference type="ARBA" id="ARBA00023305"/>
    </source>
</evidence>
<gene>
    <name evidence="18" type="ORF">LARSCL_LOCUS15415</name>
</gene>
<dbReference type="InterPro" id="IPR002962">
    <property type="entry name" value="Peropsin"/>
</dbReference>
<feature type="transmembrane region" description="Helical" evidence="16">
    <location>
        <begin position="210"/>
        <end position="232"/>
    </location>
</feature>
<dbReference type="PRINTS" id="PR01244">
    <property type="entry name" value="PEROPSIN"/>
</dbReference>